<sequence length="76" mass="8283">MIDETNANEVMMGCRAKSPYMQTANKAAKLEAEGALEAAGKLWGHAAEEAVKEVNKDWALARQKRCLHKLKKGVAA</sequence>
<dbReference type="Proteomes" id="UP000281725">
    <property type="component" value="Unassembled WGS sequence"/>
</dbReference>
<protein>
    <submittedName>
        <fullName evidence="1">ANR family transcriptional regulator</fullName>
    </submittedName>
</protein>
<accession>A0A3A9ISA4</accession>
<dbReference type="InterPro" id="IPR047666">
    <property type="entry name" value="ANR_neg_reg"/>
</dbReference>
<reference evidence="1 2" key="1">
    <citation type="submission" date="2018-09" db="EMBL/GenBank/DDBJ databases">
        <title>Genome sequencing of Aeromonas veronii MS-17-88.</title>
        <authorList>
            <person name="Tekedar H.C."/>
            <person name="Arick M.A."/>
            <person name="Hsu C.-Y."/>
            <person name="Thrash A."/>
            <person name="Karsi A."/>
            <person name="Lawrence M.L."/>
            <person name="Abdelhamed H."/>
        </authorList>
    </citation>
    <scope>NUCLEOTIDE SEQUENCE [LARGE SCALE GENOMIC DNA]</scope>
    <source>
        <strain evidence="1 2">MS 17-88</strain>
    </source>
</reference>
<name>A0A3A9ISA4_AERVE</name>
<dbReference type="EMBL" id="RAWX01000001">
    <property type="protein sequence ID" value="RKJ92169.1"/>
    <property type="molecule type" value="Genomic_DNA"/>
</dbReference>
<evidence type="ECO:0000313" key="2">
    <source>
        <dbReference type="Proteomes" id="UP000281725"/>
    </source>
</evidence>
<evidence type="ECO:0000313" key="1">
    <source>
        <dbReference type="EMBL" id="RKJ92169.1"/>
    </source>
</evidence>
<dbReference type="AlphaFoldDB" id="A0A3A9ISA4"/>
<organism evidence="1 2">
    <name type="scientific">Aeromonas veronii</name>
    <dbReference type="NCBI Taxonomy" id="654"/>
    <lineage>
        <taxon>Bacteria</taxon>
        <taxon>Pseudomonadati</taxon>
        <taxon>Pseudomonadota</taxon>
        <taxon>Gammaproteobacteria</taxon>
        <taxon>Aeromonadales</taxon>
        <taxon>Aeromonadaceae</taxon>
        <taxon>Aeromonas</taxon>
    </lineage>
</organism>
<dbReference type="NCBIfam" id="NF033650">
    <property type="entry name" value="ANR_neg_reg"/>
    <property type="match status" value="1"/>
</dbReference>
<gene>
    <name evidence="1" type="ORF">D6R50_06350</name>
</gene>
<dbReference type="RefSeq" id="WP_120414578.1">
    <property type="nucleotide sequence ID" value="NZ_RAWX01000001.1"/>
</dbReference>
<comment type="caution">
    <text evidence="1">The sequence shown here is derived from an EMBL/GenBank/DDBJ whole genome shotgun (WGS) entry which is preliminary data.</text>
</comment>
<proteinExistence type="predicted"/>